<dbReference type="PANTHER" id="PTHR42905">
    <property type="entry name" value="PHOSPHOENOLPYRUVATE CARBOXYLASE"/>
    <property type="match status" value="1"/>
</dbReference>
<evidence type="ECO:0000313" key="4">
    <source>
        <dbReference type="EMBL" id="WIM93114.1"/>
    </source>
</evidence>
<evidence type="ECO:0000313" key="5">
    <source>
        <dbReference type="Proteomes" id="UP001240150"/>
    </source>
</evidence>
<proteinExistence type="inferred from homology"/>
<dbReference type="PANTHER" id="PTHR42905:SF7">
    <property type="entry name" value="PHOSPHOENOLPYRUVATE PHOSPHOMUTASE"/>
    <property type="match status" value="1"/>
</dbReference>
<organism evidence="4 5">
    <name type="scientific">Actinoplanes oblitus</name>
    <dbReference type="NCBI Taxonomy" id="3040509"/>
    <lineage>
        <taxon>Bacteria</taxon>
        <taxon>Bacillati</taxon>
        <taxon>Actinomycetota</taxon>
        <taxon>Actinomycetes</taxon>
        <taxon>Micromonosporales</taxon>
        <taxon>Micromonosporaceae</taxon>
        <taxon>Actinoplanes</taxon>
    </lineage>
</organism>
<dbReference type="Gene3D" id="3.20.20.60">
    <property type="entry name" value="Phosphoenolpyruvate-binding domains"/>
    <property type="match status" value="1"/>
</dbReference>
<comment type="similarity">
    <text evidence="3">Belongs to the isocitrate lyase/PEP mutase superfamily. PEP mutase family.</text>
</comment>
<dbReference type="InterPro" id="IPR040442">
    <property type="entry name" value="Pyrv_kinase-like_dom_sf"/>
</dbReference>
<keyword evidence="5" id="KW-1185">Reference proteome</keyword>
<evidence type="ECO:0000256" key="2">
    <source>
        <dbReference type="ARBA" id="ARBA00024063"/>
    </source>
</evidence>
<dbReference type="SUPFAM" id="SSF51621">
    <property type="entry name" value="Phosphoenolpyruvate/pyruvate domain"/>
    <property type="match status" value="1"/>
</dbReference>
<evidence type="ECO:0000256" key="3">
    <source>
        <dbReference type="ARBA" id="ARBA00038455"/>
    </source>
</evidence>
<dbReference type="InterPro" id="IPR015813">
    <property type="entry name" value="Pyrv/PenolPyrv_kinase-like_dom"/>
</dbReference>
<keyword evidence="1 4" id="KW-0413">Isomerase</keyword>
<sequence>MSDRLRQLICRDEVLYIMEAHNALSAKIAVESGFEALWASGLTISATMGLRDRNEASWTQVLDVVEMITDFVPQPVLFDGDTGFGDANNVSRLVRKLCQRNVQGVCIEDKLFPKQNSFLGNAQPLLAVEDFCEKIKRGKDAQTDDDFVLVARVEALIAGHGLGEALDRAFRYHESGADAILIHSKKSDGEEILQFLDRWRNRCPVIIVPTKYHATPTKLFVERDVAAIIWANHSLRASISAMRSITDQICRGRSVTEIETRIASLEQLFQLTNESSA</sequence>
<dbReference type="InterPro" id="IPR012698">
    <property type="entry name" value="PEnolPyrv_PMutase_core"/>
</dbReference>
<protein>
    <recommendedName>
        <fullName evidence="2">phosphoenolpyruvate mutase</fullName>
        <ecNumber evidence="2">5.4.2.9</ecNumber>
    </recommendedName>
</protein>
<dbReference type="InterPro" id="IPR039556">
    <property type="entry name" value="ICL/PEPM"/>
</dbReference>
<dbReference type="EC" id="5.4.2.9" evidence="2"/>
<dbReference type="Pfam" id="PF13714">
    <property type="entry name" value="PEP_mutase"/>
    <property type="match status" value="1"/>
</dbReference>
<dbReference type="Proteomes" id="UP001240150">
    <property type="component" value="Chromosome"/>
</dbReference>
<dbReference type="RefSeq" id="WP_284914322.1">
    <property type="nucleotide sequence ID" value="NZ_CP126980.1"/>
</dbReference>
<evidence type="ECO:0000256" key="1">
    <source>
        <dbReference type="ARBA" id="ARBA00023235"/>
    </source>
</evidence>
<dbReference type="NCBIfam" id="TIGR02320">
    <property type="entry name" value="PEP_mutase"/>
    <property type="match status" value="1"/>
</dbReference>
<name>A0ABY8W5J2_9ACTN</name>
<accession>A0ABY8W5J2</accession>
<dbReference type="EMBL" id="CP126980">
    <property type="protein sequence ID" value="WIM93114.1"/>
    <property type="molecule type" value="Genomic_DNA"/>
</dbReference>
<gene>
    <name evidence="4" type="primary">aepX</name>
    <name evidence="4" type="ORF">ACTOB_005081</name>
</gene>
<dbReference type="CDD" id="cd00377">
    <property type="entry name" value="ICL_PEPM"/>
    <property type="match status" value="1"/>
</dbReference>
<dbReference type="GO" id="GO:0050188">
    <property type="term" value="F:phosphoenolpyruvate mutase activity"/>
    <property type="evidence" value="ECO:0007669"/>
    <property type="project" value="UniProtKB-EC"/>
</dbReference>
<reference evidence="4 5" key="1">
    <citation type="submission" date="2023-06" db="EMBL/GenBank/DDBJ databases">
        <authorList>
            <person name="Yushchuk O."/>
            <person name="Binda E."/>
            <person name="Ruckert-Reed C."/>
            <person name="Fedorenko V."/>
            <person name="Kalinowski J."/>
            <person name="Marinelli F."/>
        </authorList>
    </citation>
    <scope>NUCLEOTIDE SEQUENCE [LARGE SCALE GENOMIC DNA]</scope>
    <source>
        <strain evidence="4 5">NRRL 3884</strain>
    </source>
</reference>